<dbReference type="EMBL" id="UGQC01000001">
    <property type="protein sequence ID" value="STZ01240.1"/>
    <property type="molecule type" value="Genomic_DNA"/>
</dbReference>
<feature type="compositionally biased region" description="Low complexity" evidence="1">
    <location>
        <begin position="35"/>
        <end position="46"/>
    </location>
</feature>
<sequence length="64" mass="6630">MTIRHSSLYQAISLALIGMLSGCTGGDFGTTSVSTPLVSPTKPVPTRLLPQSTTKPLTPCTSLP</sequence>
<dbReference type="GeneID" id="302271614"/>
<organism evidence="2 3">
    <name type="scientific">Moraxella lacunata</name>
    <dbReference type="NCBI Taxonomy" id="477"/>
    <lineage>
        <taxon>Bacteria</taxon>
        <taxon>Pseudomonadati</taxon>
        <taxon>Pseudomonadota</taxon>
        <taxon>Gammaproteobacteria</taxon>
        <taxon>Moraxellales</taxon>
        <taxon>Moraxellaceae</taxon>
        <taxon>Moraxella</taxon>
    </lineage>
</organism>
<gene>
    <name evidence="2" type="ORF">NCTC7911_02667</name>
</gene>
<name>A0A378QLA6_MORLA</name>
<dbReference type="RefSeq" id="WP_143821879.1">
    <property type="nucleotide sequence ID" value="NZ_JBPAGO010000002.1"/>
</dbReference>
<evidence type="ECO:0000313" key="3">
    <source>
        <dbReference type="Proteomes" id="UP000254107"/>
    </source>
</evidence>
<evidence type="ECO:0000256" key="1">
    <source>
        <dbReference type="SAM" id="MobiDB-lite"/>
    </source>
</evidence>
<keyword evidence="3" id="KW-1185">Reference proteome</keyword>
<feature type="region of interest" description="Disordered" evidence="1">
    <location>
        <begin position="35"/>
        <end position="64"/>
    </location>
</feature>
<dbReference type="PROSITE" id="PS51257">
    <property type="entry name" value="PROKAR_LIPOPROTEIN"/>
    <property type="match status" value="1"/>
</dbReference>
<feature type="compositionally biased region" description="Polar residues" evidence="1">
    <location>
        <begin position="49"/>
        <end position="64"/>
    </location>
</feature>
<protein>
    <submittedName>
        <fullName evidence="2">Uncharacterized protein</fullName>
    </submittedName>
</protein>
<accession>A0A378QLA6</accession>
<dbReference type="AlphaFoldDB" id="A0A378QLA6"/>
<evidence type="ECO:0000313" key="2">
    <source>
        <dbReference type="EMBL" id="STZ01240.1"/>
    </source>
</evidence>
<dbReference type="Proteomes" id="UP000254107">
    <property type="component" value="Unassembled WGS sequence"/>
</dbReference>
<reference evidence="2 3" key="1">
    <citation type="submission" date="2018-06" db="EMBL/GenBank/DDBJ databases">
        <authorList>
            <consortium name="Pathogen Informatics"/>
            <person name="Doyle S."/>
        </authorList>
    </citation>
    <scope>NUCLEOTIDE SEQUENCE [LARGE SCALE GENOMIC DNA]</scope>
    <source>
        <strain evidence="2 3">NCTC7911</strain>
    </source>
</reference>
<proteinExistence type="predicted"/>